<sequence length="289" mass="31850">MAAGVDLDILACRLSLCARRFLRFPTPASNRFRGALGFQLPEELFRPSATQGPSGLRDRPRPFTLRCHHLDGAAFEPGARFFLDLHLFTRDPAPFQNAFERLEWLEVIEWNTASHRLSLIPEDDKQHLSFSGFPSGSDKRQVLFITPTELKPHAGPEPPPFAILLARACERISALRSFYGAGPLDFDFRELVREAAAVRCTGGALSWHQAERRSGRSGQVHPLGGFTGFAEYEGALRPFLPWLEAATWTGIGRQTVWGKGVMELSCPAGPALSTEPHPLGPSGSGPDPR</sequence>
<evidence type="ECO:0000313" key="3">
    <source>
        <dbReference type="EMBL" id="QOY90083.1"/>
    </source>
</evidence>
<feature type="region of interest" description="Disordered" evidence="1">
    <location>
        <begin position="268"/>
        <end position="289"/>
    </location>
</feature>
<protein>
    <submittedName>
        <fullName evidence="3">CRISPR system precrRNA processing endoribonuclease RAMP protein Cas6</fullName>
    </submittedName>
</protein>
<reference evidence="3 4" key="1">
    <citation type="submission" date="2020-10" db="EMBL/GenBank/DDBJ databases">
        <title>Complete genome sequence of Paludibaculum fermentans P105T, a facultatively anaerobic acidobacterium capable of dissimilatory Fe(III) reduction.</title>
        <authorList>
            <person name="Dedysh S.N."/>
            <person name="Beletsky A.V."/>
            <person name="Kulichevskaya I.S."/>
            <person name="Mardanov A.V."/>
            <person name="Ravin N.V."/>
        </authorList>
    </citation>
    <scope>NUCLEOTIDE SEQUENCE [LARGE SCALE GENOMIC DNA]</scope>
    <source>
        <strain evidence="3 4">P105</strain>
    </source>
</reference>
<evidence type="ECO:0000256" key="1">
    <source>
        <dbReference type="SAM" id="MobiDB-lite"/>
    </source>
</evidence>
<gene>
    <name evidence="3" type="primary">cas6</name>
    <name evidence="3" type="ORF">IRI77_09055</name>
</gene>
<dbReference type="Pfam" id="PF10040">
    <property type="entry name" value="CRISPR_Cas6"/>
    <property type="match status" value="1"/>
</dbReference>
<dbReference type="InterPro" id="IPR019267">
    <property type="entry name" value="CRISPR-assoc_Cas6_C"/>
</dbReference>
<accession>A0A7S7SMM1</accession>
<evidence type="ECO:0000259" key="2">
    <source>
        <dbReference type="Pfam" id="PF10040"/>
    </source>
</evidence>
<keyword evidence="4" id="KW-1185">Reference proteome</keyword>
<dbReference type="AlphaFoldDB" id="A0A7S7SMM1"/>
<feature type="domain" description="CRISPR-associated protein Cas6 C-terminal" evidence="2">
    <location>
        <begin position="144"/>
        <end position="260"/>
    </location>
</feature>
<dbReference type="EMBL" id="CP063849">
    <property type="protein sequence ID" value="QOY90083.1"/>
    <property type="molecule type" value="Genomic_DNA"/>
</dbReference>
<proteinExistence type="predicted"/>
<evidence type="ECO:0000313" key="4">
    <source>
        <dbReference type="Proteomes" id="UP000593892"/>
    </source>
</evidence>
<dbReference type="KEGG" id="pfer:IRI77_09055"/>
<dbReference type="Gene3D" id="3.30.70.1900">
    <property type="match status" value="1"/>
</dbReference>
<dbReference type="Proteomes" id="UP000593892">
    <property type="component" value="Chromosome"/>
</dbReference>
<organism evidence="3 4">
    <name type="scientific">Paludibaculum fermentans</name>
    <dbReference type="NCBI Taxonomy" id="1473598"/>
    <lineage>
        <taxon>Bacteria</taxon>
        <taxon>Pseudomonadati</taxon>
        <taxon>Acidobacteriota</taxon>
        <taxon>Terriglobia</taxon>
        <taxon>Bryobacterales</taxon>
        <taxon>Bryobacteraceae</taxon>
        <taxon>Paludibaculum</taxon>
    </lineage>
</organism>
<name>A0A7S7SMM1_PALFE</name>